<evidence type="ECO:0000256" key="6">
    <source>
        <dbReference type="SAM" id="MobiDB-lite"/>
    </source>
</evidence>
<name>A0A4S8M6X8_DENBC</name>
<accession>A0A4S8M6X8</accession>
<reference evidence="8 9" key="1">
    <citation type="journal article" date="2019" name="Nat. Ecol. Evol.">
        <title>Megaphylogeny resolves global patterns of mushroom evolution.</title>
        <authorList>
            <person name="Varga T."/>
            <person name="Krizsan K."/>
            <person name="Foldi C."/>
            <person name="Dima B."/>
            <person name="Sanchez-Garcia M."/>
            <person name="Sanchez-Ramirez S."/>
            <person name="Szollosi G.J."/>
            <person name="Szarkandi J.G."/>
            <person name="Papp V."/>
            <person name="Albert L."/>
            <person name="Andreopoulos W."/>
            <person name="Angelini C."/>
            <person name="Antonin V."/>
            <person name="Barry K.W."/>
            <person name="Bougher N.L."/>
            <person name="Buchanan P."/>
            <person name="Buyck B."/>
            <person name="Bense V."/>
            <person name="Catcheside P."/>
            <person name="Chovatia M."/>
            <person name="Cooper J."/>
            <person name="Damon W."/>
            <person name="Desjardin D."/>
            <person name="Finy P."/>
            <person name="Geml J."/>
            <person name="Haridas S."/>
            <person name="Hughes K."/>
            <person name="Justo A."/>
            <person name="Karasinski D."/>
            <person name="Kautmanova I."/>
            <person name="Kiss B."/>
            <person name="Kocsube S."/>
            <person name="Kotiranta H."/>
            <person name="LaButti K.M."/>
            <person name="Lechner B.E."/>
            <person name="Liimatainen K."/>
            <person name="Lipzen A."/>
            <person name="Lukacs Z."/>
            <person name="Mihaltcheva S."/>
            <person name="Morgado L.N."/>
            <person name="Niskanen T."/>
            <person name="Noordeloos M.E."/>
            <person name="Ohm R.A."/>
            <person name="Ortiz-Santana B."/>
            <person name="Ovrebo C."/>
            <person name="Racz N."/>
            <person name="Riley R."/>
            <person name="Savchenko A."/>
            <person name="Shiryaev A."/>
            <person name="Soop K."/>
            <person name="Spirin V."/>
            <person name="Szebenyi C."/>
            <person name="Tomsovsky M."/>
            <person name="Tulloss R.E."/>
            <person name="Uehling J."/>
            <person name="Grigoriev I.V."/>
            <person name="Vagvolgyi C."/>
            <person name="Papp T."/>
            <person name="Martin F.M."/>
            <person name="Miettinen O."/>
            <person name="Hibbett D.S."/>
            <person name="Nagy L.G."/>
        </authorList>
    </citation>
    <scope>NUCLEOTIDE SEQUENCE [LARGE SCALE GENOMIC DNA]</scope>
    <source>
        <strain evidence="8 9">CBS 962.96</strain>
    </source>
</reference>
<protein>
    <recommendedName>
        <fullName evidence="3">beta-glucosidase</fullName>
        <ecNumber evidence="3">3.2.1.21</ecNumber>
    </recommendedName>
</protein>
<dbReference type="InterPro" id="IPR002772">
    <property type="entry name" value="Glyco_hydro_3_C"/>
</dbReference>
<dbReference type="SUPFAM" id="SSF52279">
    <property type="entry name" value="Beta-D-glucan exohydrolase, C-terminal domain"/>
    <property type="match status" value="2"/>
</dbReference>
<gene>
    <name evidence="8" type="ORF">K435DRAFT_857504</name>
</gene>
<dbReference type="InterPro" id="IPR013783">
    <property type="entry name" value="Ig-like_fold"/>
</dbReference>
<dbReference type="InterPro" id="IPR036962">
    <property type="entry name" value="Glyco_hydro_3_N_sf"/>
</dbReference>
<dbReference type="InterPro" id="IPR037524">
    <property type="entry name" value="PA14/GLEYA"/>
</dbReference>
<dbReference type="SMART" id="SM01217">
    <property type="entry name" value="Fn3_like"/>
    <property type="match status" value="1"/>
</dbReference>
<dbReference type="AlphaFoldDB" id="A0A4S8M6X8"/>
<feature type="compositionally biased region" description="Low complexity" evidence="6">
    <location>
        <begin position="196"/>
        <end position="217"/>
    </location>
</feature>
<keyword evidence="5" id="KW-0326">Glycosidase</keyword>
<dbReference type="GO" id="GO:0009251">
    <property type="term" value="P:glucan catabolic process"/>
    <property type="evidence" value="ECO:0007669"/>
    <property type="project" value="TreeGrafter"/>
</dbReference>
<dbReference type="InterPro" id="IPR050288">
    <property type="entry name" value="Cellulose_deg_GH3"/>
</dbReference>
<evidence type="ECO:0000313" key="9">
    <source>
        <dbReference type="Proteomes" id="UP000297245"/>
    </source>
</evidence>
<evidence type="ECO:0000256" key="4">
    <source>
        <dbReference type="ARBA" id="ARBA00022801"/>
    </source>
</evidence>
<dbReference type="PROSITE" id="PS51820">
    <property type="entry name" value="PA14"/>
    <property type="match status" value="1"/>
</dbReference>
<dbReference type="InterPro" id="IPR026891">
    <property type="entry name" value="Fn3-like"/>
</dbReference>
<evidence type="ECO:0000259" key="7">
    <source>
        <dbReference type="PROSITE" id="PS51820"/>
    </source>
</evidence>
<dbReference type="InterPro" id="IPR017853">
    <property type="entry name" value="GH"/>
</dbReference>
<proteinExistence type="inferred from homology"/>
<dbReference type="Pfam" id="PF14310">
    <property type="entry name" value="Fn3-like"/>
    <property type="match status" value="1"/>
</dbReference>
<dbReference type="InterPro" id="IPR036881">
    <property type="entry name" value="Glyco_hydro_3_C_sf"/>
</dbReference>
<dbReference type="Pfam" id="PF01915">
    <property type="entry name" value="Glyco_hydro_3_C"/>
    <property type="match status" value="2"/>
</dbReference>
<evidence type="ECO:0000256" key="1">
    <source>
        <dbReference type="ARBA" id="ARBA00000448"/>
    </source>
</evidence>
<dbReference type="SUPFAM" id="SSF51445">
    <property type="entry name" value="(Trans)glycosidases"/>
    <property type="match status" value="1"/>
</dbReference>
<dbReference type="Gene3D" id="3.20.20.300">
    <property type="entry name" value="Glycoside hydrolase, family 3, N-terminal domain"/>
    <property type="match status" value="1"/>
</dbReference>
<dbReference type="GO" id="GO:0008422">
    <property type="term" value="F:beta-glucosidase activity"/>
    <property type="evidence" value="ECO:0007669"/>
    <property type="project" value="UniProtKB-EC"/>
</dbReference>
<evidence type="ECO:0000256" key="5">
    <source>
        <dbReference type="ARBA" id="ARBA00023295"/>
    </source>
</evidence>
<feature type="region of interest" description="Disordered" evidence="6">
    <location>
        <begin position="523"/>
        <end position="559"/>
    </location>
</feature>
<dbReference type="EC" id="3.2.1.21" evidence="3"/>
<feature type="domain" description="PA14" evidence="7">
    <location>
        <begin position="407"/>
        <end position="628"/>
    </location>
</feature>
<dbReference type="PANTHER" id="PTHR42715">
    <property type="entry name" value="BETA-GLUCOSIDASE"/>
    <property type="match status" value="1"/>
</dbReference>
<sequence>MGVSFAWGLSKNATHAASDAVVPVVKRFIGHGSPQGGINAAPYTGSGAREYMMEFFRPFKAVLGRAHVNPFFYDALFEEWGFDGFVMADDTGIRMLQNRHTVAPPVSSPLGDADTISQWLNAGGGIQFYDFSLDEWVNTIVSLLSNSTSNSTSPTSPPSLSLQTLQSRVRCVLNVKWVLGLFRPLLSSGNDMEPVSTSGSVLVSPMSSSVEASTSRSTRQDNNGTSSRTDPDSDRDPNSSLFVPPSISTYYETLTAKHVPLTLEAARKAIVLLENRNRTLPIKLSNSSLDSSPKKIALIGPFGDILNYSGPWGASPVPPSTSTSTSTSVVNASRIAGTLREGILGYLEEFNSGQSEEGGKVKLVTSVGTNTWLYNAQYGIPSYLLSPSNSTNSSVVDASNVHAADSSRSHGLLATYYASTDFTDPRFTRVETPIRDWGLYPPFDSGLNTSSGSGKVVVLPSNNFSVIWEGELTAPVFNDVDVDSSGLNEVNGFIGVAVGPNTTARLFIDGEVVAESSYPPPASLLSASSSSSPTGSSSSSSSSSSNLNPNGSPTFQTGTFLPNIEPLTYSIANATIPPPGAGSFTFEGGKKYTLRIEYQTWNLAVKLENVNSVNSQVGLWWNLVEQGSGNGTALPVRGDGEQNGGDKDGSELSLGVSKAVEIAKSSDLVILAVGANWNSDGESGDRGTLGLSVNQTQLADAIFDLGIPVVLVLQGGRPFAIPKYYSRAAAVLDAVSAPVISFFAVFALLVRAPTLLVSIPLFLPFIPKVDADDTMLPFACLQFFPGQSGGQAIADVLFGAFNPGGRIALSVPYDAAALPVYYNYHVTRHALSYTDIPSFPFYYFGYGLSYTTFSTSNFNASSSGGARTFASGETIAFRVTVKNEGGMAGSYVAQVYLLARVSNIVRPARQLVAFKRVYLDGGESQDVSMTLDVDEFLPIVNRRYEWELETGDYTFALLENGGPEVSTGINVTMTCVG</sequence>
<comment type="catalytic activity">
    <reaction evidence="1">
        <text>Hydrolysis of terminal, non-reducing beta-D-glucosyl residues with release of beta-D-glucose.</text>
        <dbReference type="EC" id="3.2.1.21"/>
    </reaction>
</comment>
<dbReference type="Gene3D" id="2.60.40.10">
    <property type="entry name" value="Immunoglobulins"/>
    <property type="match status" value="1"/>
</dbReference>
<keyword evidence="4" id="KW-0378">Hydrolase</keyword>
<dbReference type="Gene3D" id="3.40.50.1700">
    <property type="entry name" value="Glycoside hydrolase family 3 C-terminal domain"/>
    <property type="match status" value="3"/>
</dbReference>
<dbReference type="OrthoDB" id="2123594at2759"/>
<evidence type="ECO:0000256" key="2">
    <source>
        <dbReference type="ARBA" id="ARBA00005336"/>
    </source>
</evidence>
<comment type="similarity">
    <text evidence="2">Belongs to the glycosyl hydrolase 3 family.</text>
</comment>
<evidence type="ECO:0000313" key="8">
    <source>
        <dbReference type="EMBL" id="THU97558.1"/>
    </source>
</evidence>
<feature type="compositionally biased region" description="Low complexity" evidence="6">
    <location>
        <begin position="523"/>
        <end position="554"/>
    </location>
</feature>
<dbReference type="Proteomes" id="UP000297245">
    <property type="component" value="Unassembled WGS sequence"/>
</dbReference>
<organism evidence="8 9">
    <name type="scientific">Dendrothele bispora (strain CBS 962.96)</name>
    <dbReference type="NCBI Taxonomy" id="1314807"/>
    <lineage>
        <taxon>Eukaryota</taxon>
        <taxon>Fungi</taxon>
        <taxon>Dikarya</taxon>
        <taxon>Basidiomycota</taxon>
        <taxon>Agaricomycotina</taxon>
        <taxon>Agaricomycetes</taxon>
        <taxon>Agaricomycetidae</taxon>
        <taxon>Agaricales</taxon>
        <taxon>Agaricales incertae sedis</taxon>
        <taxon>Dendrothele</taxon>
    </lineage>
</organism>
<evidence type="ECO:0000256" key="3">
    <source>
        <dbReference type="ARBA" id="ARBA00012744"/>
    </source>
</evidence>
<dbReference type="EMBL" id="ML179153">
    <property type="protein sequence ID" value="THU97558.1"/>
    <property type="molecule type" value="Genomic_DNA"/>
</dbReference>
<keyword evidence="9" id="KW-1185">Reference proteome</keyword>
<feature type="region of interest" description="Disordered" evidence="6">
    <location>
        <begin position="193"/>
        <end position="241"/>
    </location>
</feature>
<dbReference type="PANTHER" id="PTHR42715:SF3">
    <property type="entry name" value="BETA-GLUCOSIDASE B-RELATED"/>
    <property type="match status" value="1"/>
</dbReference>